<dbReference type="InterPro" id="IPR043129">
    <property type="entry name" value="ATPase_NBD"/>
</dbReference>
<gene>
    <name evidence="2" type="ORF">AFK71_14095</name>
</gene>
<dbReference type="PATRIC" id="fig|1473.5.peg.1445"/>
<dbReference type="Gene3D" id="3.30.420.40">
    <property type="match status" value="2"/>
</dbReference>
<comment type="similarity">
    <text evidence="1">Belongs to the ROK (NagC/XylR) family.</text>
</comment>
<comment type="caution">
    <text evidence="2">The sequence shown here is derived from an EMBL/GenBank/DDBJ whole genome shotgun (WGS) entry which is preliminary data.</text>
</comment>
<dbReference type="AlphaFoldDB" id="A0A0L0QLX1"/>
<keyword evidence="3" id="KW-1185">Reference proteome</keyword>
<evidence type="ECO:0000313" key="2">
    <source>
        <dbReference type="EMBL" id="KNE19592.1"/>
    </source>
</evidence>
<accession>A0A0L0QLX1</accession>
<dbReference type="GO" id="GO:0016301">
    <property type="term" value="F:kinase activity"/>
    <property type="evidence" value="ECO:0007669"/>
    <property type="project" value="UniProtKB-KW"/>
</dbReference>
<name>A0A0L0QLX1_VIRPA</name>
<dbReference type="SUPFAM" id="SSF53067">
    <property type="entry name" value="Actin-like ATPase domain"/>
    <property type="match status" value="1"/>
</dbReference>
<reference evidence="3" key="1">
    <citation type="submission" date="2015-07" db="EMBL/GenBank/DDBJ databases">
        <title>Fjat-10053 dsm26.</title>
        <authorList>
            <person name="Liu B."/>
            <person name="Wang J."/>
            <person name="Zhu Y."/>
            <person name="Liu G."/>
            <person name="Chen Q."/>
            <person name="Chen Z."/>
            <person name="Lan J."/>
            <person name="Che J."/>
            <person name="Ge C."/>
            <person name="Shi H."/>
            <person name="Pan Z."/>
            <person name="Liu X."/>
        </authorList>
    </citation>
    <scope>NUCLEOTIDE SEQUENCE [LARGE SCALE GENOMIC DNA]</scope>
    <source>
        <strain evidence="3">DSM 26</strain>
    </source>
</reference>
<dbReference type="PANTHER" id="PTHR18964:SF149">
    <property type="entry name" value="BIFUNCTIONAL UDP-N-ACETYLGLUCOSAMINE 2-EPIMERASE_N-ACETYLMANNOSAMINE KINASE"/>
    <property type="match status" value="1"/>
</dbReference>
<dbReference type="InterPro" id="IPR000600">
    <property type="entry name" value="ROK"/>
</dbReference>
<dbReference type="RefSeq" id="WP_050352140.1">
    <property type="nucleotide sequence ID" value="NZ_BOSN01000002.1"/>
</dbReference>
<dbReference type="GeneID" id="66871376"/>
<organism evidence="2 3">
    <name type="scientific">Virgibacillus pantothenticus</name>
    <dbReference type="NCBI Taxonomy" id="1473"/>
    <lineage>
        <taxon>Bacteria</taxon>
        <taxon>Bacillati</taxon>
        <taxon>Bacillota</taxon>
        <taxon>Bacilli</taxon>
        <taxon>Bacillales</taxon>
        <taxon>Bacillaceae</taxon>
        <taxon>Virgibacillus</taxon>
    </lineage>
</organism>
<evidence type="ECO:0000256" key="1">
    <source>
        <dbReference type="ARBA" id="ARBA00006479"/>
    </source>
</evidence>
<dbReference type="Proteomes" id="UP000036780">
    <property type="component" value="Unassembled WGS sequence"/>
</dbReference>
<proteinExistence type="inferred from homology"/>
<dbReference type="EMBL" id="LGTO01000007">
    <property type="protein sequence ID" value="KNE19592.1"/>
    <property type="molecule type" value="Genomic_DNA"/>
</dbReference>
<keyword evidence="2" id="KW-0418">Kinase</keyword>
<dbReference type="OrthoDB" id="9795247at2"/>
<dbReference type="PANTHER" id="PTHR18964">
    <property type="entry name" value="ROK (REPRESSOR, ORF, KINASE) FAMILY"/>
    <property type="match status" value="1"/>
</dbReference>
<sequence length="308" mass="33666">MKYAIGIDIGGTKVAAGIVNEYGDLIQQEIVSSDPADKEAMFASVVRCVEQLMNHSSIPIEEIYGIGAGLPGKVDRERGVAVYQNNLPWDNFPFTDRLQKAVGIERIVIDNDVYMAAFAEWKKAAMTKQELLVYITISTGISCSIIQGGEYIRGAGFAGELGLVPVYSKMSNEPLQRLESAASGPAMQLQARNVYANDQVLTKDIFANYLAGDDEAQHLIKEMVSVLTQGVYMVHSLLDPHKIIFGGSVAIHNPWLLELIKAKLQTYLLAEQSHILDSMEISKLNNVQGVIGAGLRACMLVKCTSQKT</sequence>
<evidence type="ECO:0000313" key="3">
    <source>
        <dbReference type="Proteomes" id="UP000036780"/>
    </source>
</evidence>
<keyword evidence="2" id="KW-0808">Transferase</keyword>
<protein>
    <submittedName>
        <fullName evidence="2">Kinase</fullName>
    </submittedName>
</protein>
<dbReference type="Pfam" id="PF00480">
    <property type="entry name" value="ROK"/>
    <property type="match status" value="1"/>
</dbReference>